<evidence type="ECO:0000256" key="9">
    <source>
        <dbReference type="ARBA" id="ARBA00023125"/>
    </source>
</evidence>
<dbReference type="FunFam" id="3.40.50.300:FF:000050">
    <property type="entry name" value="DNA repair protein RadA"/>
    <property type="match status" value="1"/>
</dbReference>
<dbReference type="InterPro" id="IPR027417">
    <property type="entry name" value="P-loop_NTPase"/>
</dbReference>
<dbReference type="InterPro" id="IPR014721">
    <property type="entry name" value="Ribsml_uS5_D2-typ_fold_subgr"/>
</dbReference>
<keyword evidence="18" id="KW-1185">Reference proteome</keyword>
<feature type="region of interest" description="Lon-protease-like" evidence="11">
    <location>
        <begin position="354"/>
        <end position="461"/>
    </location>
</feature>
<dbReference type="OrthoDB" id="9803906at2"/>
<feature type="binding site" evidence="11">
    <location>
        <begin position="100"/>
        <end position="107"/>
    </location>
    <ligand>
        <name>ATP</name>
        <dbReference type="ChEBI" id="CHEBI:30616"/>
    </ligand>
</feature>
<dbReference type="InterPro" id="IPR041166">
    <property type="entry name" value="Rubredoxin_2"/>
</dbReference>
<evidence type="ECO:0000256" key="8">
    <source>
        <dbReference type="ARBA" id="ARBA00023016"/>
    </source>
</evidence>
<dbReference type="GO" id="GO:0006508">
    <property type="term" value="P:proteolysis"/>
    <property type="evidence" value="ECO:0007669"/>
    <property type="project" value="InterPro"/>
</dbReference>
<sequence length="461" mass="50589">MTKLKSVFACTNCGAIYPKWMGKCNACGEWNTIEEEIEHPSPANNPAKRYGWTDIMSENSPQRLNEISYEKEPRIDLCDMELNRVLGSGLVPGSFVLLAGEPGIGKSTLVLQTVMQAKHLQTLYVSGEESAKQIKLRADRLGEEQSHCHIYTETRIEHILAEAGKLQPDLLVIDSVQTVYTEQSESTPGSVGQIREVAAQLLRFCKITGIPIILIGHITKEGQVAGPKLLEHTVDVVLQFEGDKQHMYRLVRAIKNRFGNTAEIGIYEMTGKGLRPVENPSEQLINHRSLGLSGIAIACSMEGARSLLIETQALVSSAVYSTPQRSATGFDIRRLNMLLAVLEKRSGFRLIEKDVFLNIAGGIRTADPAADLAVISAILSSSLDIAVSPGVCLCGEVGLAGEIRAVSRIRQRISEAERLGFDTMLYPQGNLDSDGEIKTTRLKLIPISKVEDAFRFLFAGR</sequence>
<dbReference type="InterPro" id="IPR003593">
    <property type="entry name" value="AAA+_ATPase"/>
</dbReference>
<comment type="similarity">
    <text evidence="11 13">Belongs to the RecA family. RadA subfamily.</text>
</comment>
<dbReference type="Gene3D" id="3.30.230.10">
    <property type="match status" value="1"/>
</dbReference>
<dbReference type="eggNOG" id="COG1066">
    <property type="taxonomic scope" value="Bacteria"/>
</dbReference>
<dbReference type="Proteomes" id="UP000249300">
    <property type="component" value="Chromosome 1"/>
</dbReference>
<dbReference type="GO" id="GO:0008270">
    <property type="term" value="F:zinc ion binding"/>
    <property type="evidence" value="ECO:0007669"/>
    <property type="project" value="UniProtKB-KW"/>
</dbReference>
<dbReference type="HAMAP" id="MF_01498">
    <property type="entry name" value="RadA_bact"/>
    <property type="match status" value="1"/>
</dbReference>
<evidence type="ECO:0000256" key="1">
    <source>
        <dbReference type="ARBA" id="ARBA00022723"/>
    </source>
</evidence>
<dbReference type="GO" id="GO:0000725">
    <property type="term" value="P:recombinational repair"/>
    <property type="evidence" value="ECO:0007669"/>
    <property type="project" value="UniProtKB-UniRule"/>
</dbReference>
<comment type="function">
    <text evidence="13">DNA-dependent ATPase involved in processing of recombination intermediates, plays a role in repairing DNA breaks. Stimulates the branch migration of RecA-mediated strand transfer reactions, allowing the 3' invading strand to extend heteroduplex DNA faster. Binds ssDNA in the presence of ADP but not other nucleotides, has ATPase activity that is stimulated by ssDNA and various branched DNA structures, but inhibited by SSB. Does not have RecA's homology-searching function.</text>
</comment>
<evidence type="ECO:0000313" key="16">
    <source>
        <dbReference type="EMBL" id="SQH73419.1"/>
    </source>
</evidence>
<keyword evidence="4 13" id="KW-0863">Zinc-finger</keyword>
<evidence type="ECO:0000313" key="18">
    <source>
        <dbReference type="Proteomes" id="UP000249300"/>
    </source>
</evidence>
<dbReference type="PROSITE" id="PS50162">
    <property type="entry name" value="RECA_2"/>
    <property type="match status" value="1"/>
</dbReference>
<dbReference type="EMBL" id="JQJC01000015">
    <property type="protein sequence ID" value="KGN94661.1"/>
    <property type="molecule type" value="Genomic_DNA"/>
</dbReference>
<accession>A0A0A2FU51</accession>
<comment type="function">
    <text evidence="11">Plays a role in repairing double-strand DNA breaks, probably involving stabilizing or processing branched DNA or blocked replication forks.</text>
</comment>
<comment type="domain">
    <text evidence="11">The middle region has homology to RecA with ATPase motifs including the RadA KNRFG motif, while the C-terminus is homologous to Lon protease.</text>
</comment>
<keyword evidence="1 11" id="KW-0479">Metal-binding</keyword>
<evidence type="ECO:0000256" key="11">
    <source>
        <dbReference type="HAMAP-Rule" id="MF_01498"/>
    </source>
</evidence>
<dbReference type="NCBIfam" id="TIGR00416">
    <property type="entry name" value="sms"/>
    <property type="match status" value="1"/>
</dbReference>
<dbReference type="Proteomes" id="UP000030136">
    <property type="component" value="Unassembled WGS sequence"/>
</dbReference>
<keyword evidence="3 11" id="KW-0227">DNA damage</keyword>
<evidence type="ECO:0000313" key="17">
    <source>
        <dbReference type="Proteomes" id="UP000030136"/>
    </source>
</evidence>
<evidence type="ECO:0000256" key="10">
    <source>
        <dbReference type="ARBA" id="ARBA00023204"/>
    </source>
</evidence>
<dbReference type="Gene3D" id="3.40.50.300">
    <property type="entry name" value="P-loop containing nucleotide triphosphate hydrolases"/>
    <property type="match status" value="1"/>
</dbReference>
<dbReference type="PANTHER" id="PTHR32472">
    <property type="entry name" value="DNA REPAIR PROTEIN RADA"/>
    <property type="match status" value="1"/>
</dbReference>
<feature type="short sequence motif" description="RadA KNRFG motif" evidence="11">
    <location>
        <begin position="255"/>
        <end position="259"/>
    </location>
</feature>
<evidence type="ECO:0000256" key="5">
    <source>
        <dbReference type="ARBA" id="ARBA00022801"/>
    </source>
</evidence>
<keyword evidence="10 11" id="KW-0234">DNA repair</keyword>
<dbReference type="InterPro" id="IPR020568">
    <property type="entry name" value="Ribosomal_Su5_D2-typ_SF"/>
</dbReference>
<dbReference type="GO" id="GO:0005524">
    <property type="term" value="F:ATP binding"/>
    <property type="evidence" value="ECO:0007669"/>
    <property type="project" value="UniProtKB-UniRule"/>
</dbReference>
<evidence type="ECO:0000256" key="2">
    <source>
        <dbReference type="ARBA" id="ARBA00022741"/>
    </source>
</evidence>
<evidence type="ECO:0000256" key="13">
    <source>
        <dbReference type="RuleBase" id="RU003555"/>
    </source>
</evidence>
<keyword evidence="6 13" id="KW-0862">Zinc</keyword>
<dbReference type="SUPFAM" id="SSF52540">
    <property type="entry name" value="P-loop containing nucleoside triphosphate hydrolases"/>
    <property type="match status" value="1"/>
</dbReference>
<dbReference type="SUPFAM" id="SSF54211">
    <property type="entry name" value="Ribosomal protein S5 domain 2-like"/>
    <property type="match status" value="1"/>
</dbReference>
<dbReference type="CDD" id="cd01121">
    <property type="entry name" value="RadA_SMS_N"/>
    <property type="match status" value="1"/>
</dbReference>
<dbReference type="GO" id="GO:0005829">
    <property type="term" value="C:cytosol"/>
    <property type="evidence" value="ECO:0007669"/>
    <property type="project" value="TreeGrafter"/>
</dbReference>
<protein>
    <recommendedName>
        <fullName evidence="11 12">DNA repair protein RadA</fullName>
    </recommendedName>
</protein>
<dbReference type="GO" id="GO:0140664">
    <property type="term" value="F:ATP-dependent DNA damage sensor activity"/>
    <property type="evidence" value="ECO:0007669"/>
    <property type="project" value="InterPro"/>
</dbReference>
<evidence type="ECO:0000256" key="12">
    <source>
        <dbReference type="NCBIfam" id="TIGR00416"/>
    </source>
</evidence>
<keyword evidence="9 11" id="KW-0238">DNA-binding</keyword>
<evidence type="ECO:0000256" key="3">
    <source>
        <dbReference type="ARBA" id="ARBA00022763"/>
    </source>
</evidence>
<dbReference type="PANTHER" id="PTHR32472:SF10">
    <property type="entry name" value="DNA REPAIR PROTEIN RADA-LIKE PROTEIN"/>
    <property type="match status" value="1"/>
</dbReference>
<dbReference type="InterPro" id="IPR008269">
    <property type="entry name" value="Lon_proteolytic"/>
</dbReference>
<dbReference type="KEGG" id="pcre:NCTC12858_01274"/>
<proteinExistence type="inferred from homology"/>
<dbReference type="PRINTS" id="PR01874">
    <property type="entry name" value="DNAREPAIRADA"/>
</dbReference>
<keyword evidence="8 11" id="KW-0346">Stress response</keyword>
<organism evidence="15 17">
    <name type="scientific">Porphyromonas crevioricanis</name>
    <dbReference type="NCBI Taxonomy" id="393921"/>
    <lineage>
        <taxon>Bacteria</taxon>
        <taxon>Pseudomonadati</taxon>
        <taxon>Bacteroidota</taxon>
        <taxon>Bacteroidia</taxon>
        <taxon>Bacteroidales</taxon>
        <taxon>Porphyromonadaceae</taxon>
        <taxon>Porphyromonas</taxon>
    </lineage>
</organism>
<dbReference type="GO" id="GO:0003684">
    <property type="term" value="F:damaged DNA binding"/>
    <property type="evidence" value="ECO:0007669"/>
    <property type="project" value="InterPro"/>
</dbReference>
<dbReference type="InterPro" id="IPR004504">
    <property type="entry name" value="DNA_repair_RadA"/>
</dbReference>
<dbReference type="InterPro" id="IPR020588">
    <property type="entry name" value="RecA_ATP-bd"/>
</dbReference>
<keyword evidence="5" id="KW-0378">Hydrolase</keyword>
<reference evidence="15 17" key="1">
    <citation type="submission" date="2014-08" db="EMBL/GenBank/DDBJ databases">
        <title>Porphyromonas crevioricanis strain:COT-253_OH1447 Genome sequencing.</title>
        <authorList>
            <person name="Wallis C."/>
            <person name="Deusch O."/>
            <person name="O'Flynn C."/>
            <person name="Davis I."/>
            <person name="Jospin G."/>
            <person name="Darling A.E."/>
            <person name="Coil D.A."/>
            <person name="Alexiev A."/>
            <person name="Horsfall A."/>
            <person name="Kirkwood N."/>
            <person name="Harris S."/>
            <person name="Eisen J.A."/>
        </authorList>
    </citation>
    <scope>NUCLEOTIDE SEQUENCE [LARGE SCALE GENOMIC DNA]</scope>
    <source>
        <strain evidence="17">COT-253 OH1447</strain>
        <strain evidence="15">COT-253_OH1447</strain>
    </source>
</reference>
<dbReference type="AlphaFoldDB" id="A0A0A2FU51"/>
<evidence type="ECO:0000256" key="4">
    <source>
        <dbReference type="ARBA" id="ARBA00022771"/>
    </source>
</evidence>
<dbReference type="Pfam" id="PF13481">
    <property type="entry name" value="AAA_25"/>
    <property type="match status" value="1"/>
</dbReference>
<dbReference type="Pfam" id="PF05362">
    <property type="entry name" value="Lon_C"/>
    <property type="match status" value="1"/>
</dbReference>
<evidence type="ECO:0000259" key="14">
    <source>
        <dbReference type="PROSITE" id="PS50162"/>
    </source>
</evidence>
<dbReference type="GO" id="GO:0004252">
    <property type="term" value="F:serine-type endopeptidase activity"/>
    <property type="evidence" value="ECO:0007669"/>
    <property type="project" value="InterPro"/>
</dbReference>
<dbReference type="GO" id="GO:0004176">
    <property type="term" value="F:ATP-dependent peptidase activity"/>
    <property type="evidence" value="ECO:0007669"/>
    <property type="project" value="InterPro"/>
</dbReference>
<dbReference type="SMART" id="SM00382">
    <property type="entry name" value="AAA"/>
    <property type="match status" value="1"/>
</dbReference>
<evidence type="ECO:0000256" key="7">
    <source>
        <dbReference type="ARBA" id="ARBA00022840"/>
    </source>
</evidence>
<keyword evidence="2 11" id="KW-0547">Nucleotide-binding</keyword>
<gene>
    <name evidence="11" type="primary">radA</name>
    <name evidence="15" type="ORF">HQ38_05635</name>
    <name evidence="16" type="ORF">NCTC12858_01274</name>
</gene>
<evidence type="ECO:0000313" key="15">
    <source>
        <dbReference type="EMBL" id="KGN94661.1"/>
    </source>
</evidence>
<name>A0A0A2FU51_9PORP</name>
<reference evidence="16 18" key="2">
    <citation type="submission" date="2018-06" db="EMBL/GenBank/DDBJ databases">
        <authorList>
            <consortium name="Pathogen Informatics"/>
            <person name="Doyle S."/>
        </authorList>
    </citation>
    <scope>NUCLEOTIDE SEQUENCE [LARGE SCALE GENOMIC DNA]</scope>
    <source>
        <strain evidence="16 18">NCTC12858</strain>
    </source>
</reference>
<keyword evidence="7 11" id="KW-0067">ATP-binding</keyword>
<feature type="domain" description="RecA family profile 1" evidence="14">
    <location>
        <begin position="71"/>
        <end position="218"/>
    </location>
</feature>
<evidence type="ECO:0000256" key="6">
    <source>
        <dbReference type="ARBA" id="ARBA00022833"/>
    </source>
</evidence>
<dbReference type="EMBL" id="LS483447">
    <property type="protein sequence ID" value="SQH73419.1"/>
    <property type="molecule type" value="Genomic_DNA"/>
</dbReference>
<dbReference type="Pfam" id="PF18073">
    <property type="entry name" value="Zn_ribbon_LapB"/>
    <property type="match status" value="1"/>
</dbReference>
<dbReference type="RefSeq" id="WP_023938572.1">
    <property type="nucleotide sequence ID" value="NZ_FUXH01000001.1"/>
</dbReference>
<dbReference type="STRING" id="393921.HQ45_02905"/>